<organism evidence="2 3">
    <name type="scientific">Chitinophaga terrae</name>
    <name type="common">ex Kim and Jung 2007</name>
    <dbReference type="NCBI Taxonomy" id="408074"/>
    <lineage>
        <taxon>Bacteria</taxon>
        <taxon>Pseudomonadati</taxon>
        <taxon>Bacteroidota</taxon>
        <taxon>Chitinophagia</taxon>
        <taxon>Chitinophagales</taxon>
        <taxon>Chitinophagaceae</taxon>
        <taxon>Chitinophaga</taxon>
    </lineage>
</organism>
<reference evidence="3" key="1">
    <citation type="submission" date="2016-10" db="EMBL/GenBank/DDBJ databases">
        <authorList>
            <person name="Varghese N."/>
            <person name="Submissions S."/>
        </authorList>
    </citation>
    <scope>NUCLEOTIDE SEQUENCE [LARGE SCALE GENOMIC DNA]</scope>
    <source>
        <strain evidence="3">DSM 23920</strain>
    </source>
</reference>
<accession>A0A1H3X951</accession>
<keyword evidence="3" id="KW-1185">Reference proteome</keyword>
<dbReference type="InterPro" id="IPR046748">
    <property type="entry name" value="HipA_2"/>
</dbReference>
<dbReference type="Proteomes" id="UP000199656">
    <property type="component" value="Unassembled WGS sequence"/>
</dbReference>
<dbReference type="EMBL" id="FNRL01000001">
    <property type="protein sequence ID" value="SDZ95461.1"/>
    <property type="molecule type" value="Genomic_DNA"/>
</dbReference>
<proteinExistence type="predicted"/>
<feature type="domain" description="HipA-like kinase" evidence="1">
    <location>
        <begin position="19"/>
        <end position="235"/>
    </location>
</feature>
<evidence type="ECO:0000313" key="3">
    <source>
        <dbReference type="Proteomes" id="UP000199656"/>
    </source>
</evidence>
<evidence type="ECO:0000259" key="1">
    <source>
        <dbReference type="Pfam" id="PF20613"/>
    </source>
</evidence>
<name>A0A1H3X951_9BACT</name>
<dbReference type="RefSeq" id="WP_089757933.1">
    <property type="nucleotide sequence ID" value="NZ_BKAT01000012.1"/>
</dbReference>
<evidence type="ECO:0000313" key="2">
    <source>
        <dbReference type="EMBL" id="SDZ95461.1"/>
    </source>
</evidence>
<sequence length="266" mass="30047">MANNTRLELRTVHVTRYVTPLREGGSLPAISEADDGFLYALKFRGAGQGIKALIAELIGGEIARTLGLKVPELVFAEIDTAFGRTEPDEEIQDLLKKSVGLNLALHYLSGATTYDPAVTLLPATLASEIVWLDCLLTNVDRTARNTNMLMWKNELWLIDHGASLYFHHSWQNWQEQSVKPFMQVKDHVLLPQASELEKVNAAFRLILTPARIRAVVDLIPEEWLVSETGLETPAERRDIYFEFLHNRVQHSQIFVKEAIHARQALI</sequence>
<dbReference type="OrthoDB" id="9786330at2"/>
<protein>
    <recommendedName>
        <fullName evidence="1">HipA-like kinase domain-containing protein</fullName>
    </recommendedName>
</protein>
<gene>
    <name evidence="2" type="ORF">SAMN05660909_00314</name>
</gene>
<dbReference type="STRING" id="408074.SAMN05660909_00314"/>
<dbReference type="AlphaFoldDB" id="A0A1H3X951"/>
<dbReference type="Pfam" id="PF20613">
    <property type="entry name" value="HipA_2"/>
    <property type="match status" value="1"/>
</dbReference>